<evidence type="ECO:0000259" key="3">
    <source>
        <dbReference type="Pfam" id="PF00048"/>
    </source>
</evidence>
<proteinExistence type="predicted"/>
<dbReference type="GO" id="GO:0005615">
    <property type="term" value="C:extracellular space"/>
    <property type="evidence" value="ECO:0007669"/>
    <property type="project" value="UniProtKB-KW"/>
</dbReference>
<evidence type="ECO:0000313" key="5">
    <source>
        <dbReference type="Proteomes" id="UP000472260"/>
    </source>
</evidence>
<dbReference type="InterPro" id="IPR036048">
    <property type="entry name" value="Interleukin_8-like_sf"/>
</dbReference>
<evidence type="ECO:0000256" key="2">
    <source>
        <dbReference type="SAM" id="MobiDB-lite"/>
    </source>
</evidence>
<dbReference type="AlphaFoldDB" id="A0A671LRU7"/>
<reference evidence="4" key="1">
    <citation type="submission" date="2025-08" db="UniProtKB">
        <authorList>
            <consortium name="Ensembl"/>
        </authorList>
    </citation>
    <scope>IDENTIFICATION</scope>
</reference>
<dbReference type="Gene3D" id="2.40.50.40">
    <property type="match status" value="1"/>
</dbReference>
<dbReference type="Proteomes" id="UP000472260">
    <property type="component" value="Unassembled WGS sequence"/>
</dbReference>
<keyword evidence="1" id="KW-0202">Cytokine</keyword>
<organism evidence="4 5">
    <name type="scientific">Sinocyclocheilus anshuiensis</name>
    <dbReference type="NCBI Taxonomy" id="1608454"/>
    <lineage>
        <taxon>Eukaryota</taxon>
        <taxon>Metazoa</taxon>
        <taxon>Chordata</taxon>
        <taxon>Craniata</taxon>
        <taxon>Vertebrata</taxon>
        <taxon>Euteleostomi</taxon>
        <taxon>Actinopterygii</taxon>
        <taxon>Neopterygii</taxon>
        <taxon>Teleostei</taxon>
        <taxon>Ostariophysi</taxon>
        <taxon>Cypriniformes</taxon>
        <taxon>Cyprinidae</taxon>
        <taxon>Cyprininae</taxon>
        <taxon>Sinocyclocheilus</taxon>
    </lineage>
</organism>
<feature type="compositionally biased region" description="Basic residues" evidence="2">
    <location>
        <begin position="59"/>
        <end position="77"/>
    </location>
</feature>
<feature type="region of interest" description="Disordered" evidence="2">
    <location>
        <begin position="57"/>
        <end position="86"/>
    </location>
</feature>
<feature type="domain" description="Chemokine interleukin-8-like" evidence="3">
    <location>
        <begin position="18"/>
        <end position="60"/>
    </location>
</feature>
<name>A0A671LRU7_9TELE</name>
<dbReference type="SUPFAM" id="SSF54117">
    <property type="entry name" value="Interleukin 8-like chemokines"/>
    <property type="match status" value="1"/>
</dbReference>
<dbReference type="GO" id="GO:0006955">
    <property type="term" value="P:immune response"/>
    <property type="evidence" value="ECO:0007669"/>
    <property type="project" value="InterPro"/>
</dbReference>
<dbReference type="Pfam" id="PF00048">
    <property type="entry name" value="IL8"/>
    <property type="match status" value="1"/>
</dbReference>
<keyword evidence="5" id="KW-1185">Reference proteome</keyword>
<evidence type="ECO:0000313" key="4">
    <source>
        <dbReference type="Ensembl" id="ENSSANP00000022652.1"/>
    </source>
</evidence>
<dbReference type="InterPro" id="IPR001811">
    <property type="entry name" value="Chemokine_IL8-like_dom"/>
</dbReference>
<sequence length="86" mass="10034">MKAKGNISLELPVRLLKAVKPRWIRAVELLPPSPSCSKTEIIKLKVCLDPNKRQGQRLLKGKWQNKKQRNRGRKEKIKKSDNKDDY</sequence>
<evidence type="ECO:0000256" key="1">
    <source>
        <dbReference type="ARBA" id="ARBA00022514"/>
    </source>
</evidence>
<accession>A0A671LRU7</accession>
<protein>
    <recommendedName>
        <fullName evidence="3">Chemokine interleukin-8-like domain-containing protein</fullName>
    </recommendedName>
</protein>
<reference evidence="4" key="2">
    <citation type="submission" date="2025-09" db="UniProtKB">
        <authorList>
            <consortium name="Ensembl"/>
        </authorList>
    </citation>
    <scope>IDENTIFICATION</scope>
</reference>
<dbReference type="GO" id="GO:0008009">
    <property type="term" value="F:chemokine activity"/>
    <property type="evidence" value="ECO:0007669"/>
    <property type="project" value="InterPro"/>
</dbReference>
<dbReference type="Ensembl" id="ENSSANT00000024139.1">
    <property type="protein sequence ID" value="ENSSANP00000022652.1"/>
    <property type="gene ID" value="ENSSANG00000011706.1"/>
</dbReference>